<keyword evidence="6 11" id="KW-0548">Nucleotidyltransferase</keyword>
<dbReference type="HAMAP" id="MF_00244">
    <property type="entry name" value="NaMN_adenylyltr"/>
    <property type="match status" value="1"/>
</dbReference>
<evidence type="ECO:0000259" key="12">
    <source>
        <dbReference type="Pfam" id="PF01467"/>
    </source>
</evidence>
<keyword evidence="7 11" id="KW-0547">Nucleotide-binding</keyword>
<reference evidence="13 14" key="1">
    <citation type="submission" date="2016-07" db="EMBL/GenBank/DDBJ databases">
        <title>Comparative genomics of the Campylobacter concisus group.</title>
        <authorList>
            <person name="Miller W.G."/>
            <person name="Yee E."/>
            <person name="Chapman M.H."/>
            <person name="Huynh S."/>
            <person name="Bono J.L."/>
            <person name="On S.L.W."/>
            <person name="StLeger J."/>
            <person name="Foster G."/>
            <person name="Parker C.T."/>
        </authorList>
    </citation>
    <scope>NUCLEOTIDE SEQUENCE [LARGE SCALE GENOMIC DNA]</scope>
    <source>
        <strain evidence="13 14">ATCC 33238</strain>
    </source>
</reference>
<evidence type="ECO:0000256" key="4">
    <source>
        <dbReference type="ARBA" id="ARBA00022642"/>
    </source>
</evidence>
<evidence type="ECO:0000256" key="11">
    <source>
        <dbReference type="HAMAP-Rule" id="MF_00244"/>
    </source>
</evidence>
<dbReference type="EC" id="2.7.7.18" evidence="11"/>
<comment type="similarity">
    <text evidence="3 11">Belongs to the NadD family.</text>
</comment>
<proteinExistence type="inferred from homology"/>
<dbReference type="AlphaFoldDB" id="A0A6G5QPK2"/>
<dbReference type="InterPro" id="IPR005248">
    <property type="entry name" value="NadD/NMNAT"/>
</dbReference>
<dbReference type="RefSeq" id="WP_004318254.1">
    <property type="nucleotide sequence ID" value="NZ_CP012543.1"/>
</dbReference>
<dbReference type="CDD" id="cd02165">
    <property type="entry name" value="NMNAT"/>
    <property type="match status" value="1"/>
</dbReference>
<accession>A0A6G5QPK2</accession>
<dbReference type="InterPro" id="IPR004821">
    <property type="entry name" value="Cyt_trans-like"/>
</dbReference>
<dbReference type="NCBIfam" id="TIGR00125">
    <property type="entry name" value="cyt_tran_rel"/>
    <property type="match status" value="1"/>
</dbReference>
<keyword evidence="4 11" id="KW-0662">Pyridine nucleotide biosynthesis</keyword>
<comment type="catalytic activity">
    <reaction evidence="10 11">
        <text>nicotinate beta-D-ribonucleotide + ATP + H(+) = deamido-NAD(+) + diphosphate</text>
        <dbReference type="Rhea" id="RHEA:22860"/>
        <dbReference type="ChEBI" id="CHEBI:15378"/>
        <dbReference type="ChEBI" id="CHEBI:30616"/>
        <dbReference type="ChEBI" id="CHEBI:33019"/>
        <dbReference type="ChEBI" id="CHEBI:57502"/>
        <dbReference type="ChEBI" id="CHEBI:58437"/>
        <dbReference type="EC" id="2.7.7.18"/>
    </reaction>
</comment>
<evidence type="ECO:0000256" key="6">
    <source>
        <dbReference type="ARBA" id="ARBA00022695"/>
    </source>
</evidence>
<dbReference type="EMBL" id="CP012543">
    <property type="protein sequence ID" value="QCD47386.1"/>
    <property type="molecule type" value="Genomic_DNA"/>
</dbReference>
<comment type="pathway">
    <text evidence="2 11">Cofactor biosynthesis; NAD(+) biosynthesis; deamido-NAD(+) from nicotinate D-ribonucleotide: step 1/1.</text>
</comment>
<feature type="domain" description="Cytidyltransferase-like" evidence="12">
    <location>
        <begin position="5"/>
        <end position="156"/>
    </location>
</feature>
<name>A0A6G5QPK2_CAMRE</name>
<dbReference type="GO" id="GO:0005524">
    <property type="term" value="F:ATP binding"/>
    <property type="evidence" value="ECO:0007669"/>
    <property type="project" value="UniProtKB-KW"/>
</dbReference>
<sequence length="190" mass="21202">MKIALFGGSFDPPHLGHDAAIKAALERLDADKLIIMPTFISPFKSEFSAPPLLRLKWANEAWGALAKVCVSDYEIAQNRPVPTIQSVRHMRQIYGECEIYLIVGADHLASLDKWHEIDELFRLATFVVASRDDVAVPENFKILNINAPVSSSQIRQNLDKSLMIPCIADEAAKFYQGKTCKKESNESSKS</sequence>
<evidence type="ECO:0000256" key="5">
    <source>
        <dbReference type="ARBA" id="ARBA00022679"/>
    </source>
</evidence>
<keyword evidence="9 11" id="KW-0520">NAD</keyword>
<evidence type="ECO:0000256" key="7">
    <source>
        <dbReference type="ARBA" id="ARBA00022741"/>
    </source>
</evidence>
<evidence type="ECO:0000256" key="2">
    <source>
        <dbReference type="ARBA" id="ARBA00005019"/>
    </source>
</evidence>
<evidence type="ECO:0000313" key="14">
    <source>
        <dbReference type="Proteomes" id="UP000502377"/>
    </source>
</evidence>
<evidence type="ECO:0000256" key="3">
    <source>
        <dbReference type="ARBA" id="ARBA00009014"/>
    </source>
</evidence>
<evidence type="ECO:0000256" key="9">
    <source>
        <dbReference type="ARBA" id="ARBA00023027"/>
    </source>
</evidence>
<protein>
    <recommendedName>
        <fullName evidence="11">Probable nicotinate-nucleotide adenylyltransferase</fullName>
        <ecNumber evidence="11">2.7.7.18</ecNumber>
    </recommendedName>
    <alternativeName>
        <fullName evidence="11">Deamido-NAD(+) diphosphorylase</fullName>
    </alternativeName>
    <alternativeName>
        <fullName evidence="11">Deamido-NAD(+) pyrophosphorylase</fullName>
    </alternativeName>
    <alternativeName>
        <fullName evidence="11">Nicotinate mononucleotide adenylyltransferase</fullName>
        <shortName evidence="11">NaMN adenylyltransferase</shortName>
    </alternativeName>
</protein>
<gene>
    <name evidence="11 13" type="primary">nadD</name>
    <name evidence="13" type="ORF">CRECT_1759</name>
</gene>
<dbReference type="NCBIfam" id="TIGR00482">
    <property type="entry name" value="nicotinate (nicotinamide) nucleotide adenylyltransferase"/>
    <property type="match status" value="1"/>
</dbReference>
<keyword evidence="5 11" id="KW-0808">Transferase</keyword>
<keyword evidence="8 11" id="KW-0067">ATP-binding</keyword>
<evidence type="ECO:0000256" key="10">
    <source>
        <dbReference type="ARBA" id="ARBA00048721"/>
    </source>
</evidence>
<dbReference type="Proteomes" id="UP000502377">
    <property type="component" value="Chromosome"/>
</dbReference>
<evidence type="ECO:0000313" key="13">
    <source>
        <dbReference type="EMBL" id="QCD47386.1"/>
    </source>
</evidence>
<dbReference type="PANTHER" id="PTHR39321">
    <property type="entry name" value="NICOTINATE-NUCLEOTIDE ADENYLYLTRANSFERASE-RELATED"/>
    <property type="match status" value="1"/>
</dbReference>
<evidence type="ECO:0000256" key="8">
    <source>
        <dbReference type="ARBA" id="ARBA00022840"/>
    </source>
</evidence>
<dbReference type="Pfam" id="PF01467">
    <property type="entry name" value="CTP_transf_like"/>
    <property type="match status" value="1"/>
</dbReference>
<dbReference type="GO" id="GO:0009435">
    <property type="term" value="P:NAD+ biosynthetic process"/>
    <property type="evidence" value="ECO:0007669"/>
    <property type="project" value="UniProtKB-UniRule"/>
</dbReference>
<dbReference type="PANTHER" id="PTHR39321:SF3">
    <property type="entry name" value="PHOSPHOPANTETHEINE ADENYLYLTRANSFERASE"/>
    <property type="match status" value="1"/>
</dbReference>
<dbReference type="Gene3D" id="3.40.50.620">
    <property type="entry name" value="HUPs"/>
    <property type="match status" value="1"/>
</dbReference>
<dbReference type="SUPFAM" id="SSF52374">
    <property type="entry name" value="Nucleotidylyl transferase"/>
    <property type="match status" value="1"/>
</dbReference>
<evidence type="ECO:0000256" key="1">
    <source>
        <dbReference type="ARBA" id="ARBA00002324"/>
    </source>
</evidence>
<dbReference type="GO" id="GO:0004515">
    <property type="term" value="F:nicotinate-nucleotide adenylyltransferase activity"/>
    <property type="evidence" value="ECO:0007669"/>
    <property type="project" value="UniProtKB-UniRule"/>
</dbReference>
<comment type="function">
    <text evidence="1 11">Catalyzes the reversible adenylation of nicotinate mononucleotide (NaMN) to nicotinic acid adenine dinucleotide (NaAD).</text>
</comment>
<dbReference type="UniPathway" id="UPA00253">
    <property type="reaction ID" value="UER00332"/>
</dbReference>
<dbReference type="InterPro" id="IPR014729">
    <property type="entry name" value="Rossmann-like_a/b/a_fold"/>
</dbReference>
<dbReference type="KEGG" id="crx:CRECT_1759"/>
<organism evidence="13 14">
    <name type="scientific">Campylobacter rectus</name>
    <name type="common">Wolinella recta</name>
    <dbReference type="NCBI Taxonomy" id="203"/>
    <lineage>
        <taxon>Bacteria</taxon>
        <taxon>Pseudomonadati</taxon>
        <taxon>Campylobacterota</taxon>
        <taxon>Epsilonproteobacteria</taxon>
        <taxon>Campylobacterales</taxon>
        <taxon>Campylobacteraceae</taxon>
        <taxon>Campylobacter</taxon>
    </lineage>
</organism>